<name>W5TD69_9NOCA</name>
<dbReference type="PANTHER" id="PTHR43446">
    <property type="entry name" value="MEMBRANE PROTEIN-RELATED"/>
    <property type="match status" value="1"/>
</dbReference>
<evidence type="ECO:0000313" key="4">
    <source>
        <dbReference type="Proteomes" id="UP000019150"/>
    </source>
</evidence>
<dbReference type="Gene3D" id="3.30.479.30">
    <property type="entry name" value="Band 7 domain"/>
    <property type="match status" value="1"/>
</dbReference>
<evidence type="ECO:0000256" key="1">
    <source>
        <dbReference type="SAM" id="Phobius"/>
    </source>
</evidence>
<organism evidence="3 4">
    <name type="scientific">Nocardia nova SH22a</name>
    <dbReference type="NCBI Taxonomy" id="1415166"/>
    <lineage>
        <taxon>Bacteria</taxon>
        <taxon>Bacillati</taxon>
        <taxon>Actinomycetota</taxon>
        <taxon>Actinomycetes</taxon>
        <taxon>Mycobacteriales</taxon>
        <taxon>Nocardiaceae</taxon>
        <taxon>Nocardia</taxon>
    </lineage>
</organism>
<keyword evidence="3" id="KW-0645">Protease</keyword>
<accession>W5TD69</accession>
<keyword evidence="1" id="KW-0812">Transmembrane</keyword>
<sequence length="313" mass="32687">MTLRPAFRLNGFVMLLVLFVVGAAGLIGGIAASAAAGSGGGAGAGAGAAAGYVIAGLAVILLTGLTTVGPNEARVLQFFGRYIGSVSEAGFFWVVPLTTKRRISLRVSNFETQKLKVNDFDGNPVEIAAVVVYRVVDSFKSAFAVDDYEEYVQTQSEAAVRHLATVHPYDAAPDAVHAGPAAAAQTASAAADPAPTSLRNGTEVAEELNTELRERTALAGVEILEARITHLAYAPEIAQAMLVRQQAAQVVAARSRIVEGAVGMVGMALQRLTDEGMVELDEERRATMVSNLLVVLCGDRSAQPVVNTGSLYS</sequence>
<dbReference type="GO" id="GO:0006508">
    <property type="term" value="P:proteolysis"/>
    <property type="evidence" value="ECO:0007669"/>
    <property type="project" value="UniProtKB-KW"/>
</dbReference>
<dbReference type="Pfam" id="PF01145">
    <property type="entry name" value="Band_7"/>
    <property type="match status" value="1"/>
</dbReference>
<dbReference type="OrthoDB" id="9813479at2"/>
<gene>
    <name evidence="3" type="ORF">NONO_c24900</name>
</gene>
<keyword evidence="1" id="KW-1133">Transmembrane helix</keyword>
<feature type="transmembrane region" description="Helical" evidence="1">
    <location>
        <begin position="42"/>
        <end position="66"/>
    </location>
</feature>
<dbReference type="AlphaFoldDB" id="W5TD69"/>
<dbReference type="SUPFAM" id="SSF117892">
    <property type="entry name" value="Band 7/SPFH domain"/>
    <property type="match status" value="1"/>
</dbReference>
<keyword evidence="3" id="KW-0378">Hydrolase</keyword>
<dbReference type="HOGENOM" id="CLU_053998_0_0_11"/>
<reference evidence="3 4" key="1">
    <citation type="journal article" date="2014" name="Appl. Environ. Microbiol.">
        <title>Insights into the Microbial Degradation of Rubber and Gutta-Percha by Analysis of the Complete Genome of Nocardia nova SH22a.</title>
        <authorList>
            <person name="Luo Q."/>
            <person name="Hiessl S."/>
            <person name="Poehlein A."/>
            <person name="Daniel R."/>
            <person name="Steinbuchel A."/>
        </authorList>
    </citation>
    <scope>NUCLEOTIDE SEQUENCE [LARGE SCALE GENOMIC DNA]</scope>
    <source>
        <strain evidence="3">SH22a</strain>
    </source>
</reference>
<dbReference type="InterPro" id="IPR036013">
    <property type="entry name" value="Band_7/SPFH_dom_sf"/>
</dbReference>
<dbReference type="KEGG" id="nno:NONO_c24900"/>
<dbReference type="RefSeq" id="WP_025348761.1">
    <property type="nucleotide sequence ID" value="NZ_CP006850.1"/>
</dbReference>
<protein>
    <submittedName>
        <fullName evidence="3">Protease</fullName>
    </submittedName>
</protein>
<evidence type="ECO:0000313" key="3">
    <source>
        <dbReference type="EMBL" id="AHH17285.1"/>
    </source>
</evidence>
<feature type="domain" description="Band 7" evidence="2">
    <location>
        <begin position="63"/>
        <end position="250"/>
    </location>
</feature>
<dbReference type="SMART" id="SM00244">
    <property type="entry name" value="PHB"/>
    <property type="match status" value="1"/>
</dbReference>
<dbReference type="CDD" id="cd03402">
    <property type="entry name" value="SPFH_like_u2"/>
    <property type="match status" value="1"/>
</dbReference>
<feature type="transmembrane region" description="Helical" evidence="1">
    <location>
        <begin position="12"/>
        <end position="36"/>
    </location>
</feature>
<evidence type="ECO:0000259" key="2">
    <source>
        <dbReference type="SMART" id="SM00244"/>
    </source>
</evidence>
<keyword evidence="4" id="KW-1185">Reference proteome</keyword>
<dbReference type="Proteomes" id="UP000019150">
    <property type="component" value="Chromosome"/>
</dbReference>
<feature type="transmembrane region" description="Helical" evidence="1">
    <location>
        <begin position="78"/>
        <end position="95"/>
    </location>
</feature>
<dbReference type="GO" id="GO:0008233">
    <property type="term" value="F:peptidase activity"/>
    <property type="evidence" value="ECO:0007669"/>
    <property type="project" value="UniProtKB-KW"/>
</dbReference>
<dbReference type="EMBL" id="CP006850">
    <property type="protein sequence ID" value="AHH17285.1"/>
    <property type="molecule type" value="Genomic_DNA"/>
</dbReference>
<proteinExistence type="predicted"/>
<dbReference type="PANTHER" id="PTHR43446:SF1">
    <property type="entry name" value="BAND 7 DOMAIN-CONTAINING PROTEIN"/>
    <property type="match status" value="1"/>
</dbReference>
<dbReference type="PATRIC" id="fig|1415166.3.peg.2543"/>
<dbReference type="STRING" id="1415166.NONO_c24900"/>
<keyword evidence="1" id="KW-0472">Membrane</keyword>
<dbReference type="eggNOG" id="COG0330">
    <property type="taxonomic scope" value="Bacteria"/>
</dbReference>
<dbReference type="InterPro" id="IPR001107">
    <property type="entry name" value="Band_7"/>
</dbReference>